<dbReference type="InterPro" id="IPR021516">
    <property type="entry name" value="DUF3179"/>
</dbReference>
<evidence type="ECO:0000313" key="1">
    <source>
        <dbReference type="EMBL" id="NAY90764.1"/>
    </source>
</evidence>
<dbReference type="AlphaFoldDB" id="A0A964TAL7"/>
<dbReference type="Pfam" id="PF11376">
    <property type="entry name" value="DUF3179"/>
    <property type="match status" value="1"/>
</dbReference>
<reference evidence="1" key="1">
    <citation type="submission" date="2020-01" db="EMBL/GenBank/DDBJ databases">
        <title>Muricauda ochracea sp. nov., isolated from a tidal flat of Garorim bay in Korea.</title>
        <authorList>
            <person name="Kim D."/>
            <person name="Yoo Y."/>
            <person name="Kim J.-J."/>
        </authorList>
    </citation>
    <scope>NUCLEOTIDE SEQUENCE</scope>
    <source>
        <strain evidence="1">JGD-17</strain>
    </source>
</reference>
<dbReference type="EMBL" id="JAAABI010000001">
    <property type="protein sequence ID" value="NAY90764.1"/>
    <property type="molecule type" value="Genomic_DNA"/>
</dbReference>
<evidence type="ECO:0000313" key="2">
    <source>
        <dbReference type="Proteomes" id="UP000667650"/>
    </source>
</evidence>
<accession>A0A964TAL7</accession>
<proteinExistence type="predicted"/>
<name>A0A964TAL7_9FLAO</name>
<keyword evidence="2" id="KW-1185">Reference proteome</keyword>
<comment type="caution">
    <text evidence="1">The sequence shown here is derived from an EMBL/GenBank/DDBJ whole genome shotgun (WGS) entry which is preliminary data.</text>
</comment>
<dbReference type="Proteomes" id="UP000667650">
    <property type="component" value="Unassembled WGS sequence"/>
</dbReference>
<organism evidence="1 2">
    <name type="scientific">Flagellimonas ochracea</name>
    <dbReference type="NCBI Taxonomy" id="2696472"/>
    <lineage>
        <taxon>Bacteria</taxon>
        <taxon>Pseudomonadati</taxon>
        <taxon>Bacteroidota</taxon>
        <taxon>Flavobacteriia</taxon>
        <taxon>Flavobacteriales</taxon>
        <taxon>Flavobacteriaceae</taxon>
        <taxon>Flagellimonas</taxon>
    </lineage>
</organism>
<gene>
    <name evidence="1" type="ORF">GTQ34_02435</name>
</gene>
<protein>
    <submittedName>
        <fullName evidence="1">DUF3179 domain-containing protein</fullName>
    </submittedName>
</protein>
<sequence>MNGFELNNAIVPIDQILYGGPLKDGIPALDDPKFEKGKETALGFEREVLGIAINNVAKAYPLSILNYHEVVNDYFGDKGIVVTYCPLCGSGVAFKTKIAGENLSFGVSGLLYNSDVLLYDRQTHSLWSQLMSKAISGQYVGRTMETVPVFHGTWGTWLKKHPNTLVLSKQTGFQRDYSTTPYLGYEQSKSIYFPVSHADSSYHPKEKILGVSINGVHKAYPFSELKKVNSPELRDTIRGEPISILFDIESNSAELIYNGKLDHQSVTLFWFAWIAFHPNTAVYTE</sequence>